<name>A0ABN1VLF5_9MICO</name>
<accession>A0ABN1VLF5</accession>
<reference evidence="1 2" key="1">
    <citation type="journal article" date="2019" name="Int. J. Syst. Evol. Microbiol.">
        <title>The Global Catalogue of Microorganisms (GCM) 10K type strain sequencing project: providing services to taxonomists for standard genome sequencing and annotation.</title>
        <authorList>
            <consortium name="The Broad Institute Genomics Platform"/>
            <consortium name="The Broad Institute Genome Sequencing Center for Infectious Disease"/>
            <person name="Wu L."/>
            <person name="Ma J."/>
        </authorList>
    </citation>
    <scope>NUCLEOTIDE SEQUENCE [LARGE SCALE GENOMIC DNA]</scope>
    <source>
        <strain evidence="1 2">JCM 12762</strain>
    </source>
</reference>
<dbReference type="RefSeq" id="WP_343923726.1">
    <property type="nucleotide sequence ID" value="NZ_BAAAKW010000017.1"/>
</dbReference>
<protein>
    <submittedName>
        <fullName evidence="1">Uncharacterized protein</fullName>
    </submittedName>
</protein>
<dbReference type="EMBL" id="BAAAKW010000017">
    <property type="protein sequence ID" value="GAA1212626.1"/>
    <property type="molecule type" value="Genomic_DNA"/>
</dbReference>
<evidence type="ECO:0000313" key="2">
    <source>
        <dbReference type="Proteomes" id="UP001500943"/>
    </source>
</evidence>
<evidence type="ECO:0000313" key="1">
    <source>
        <dbReference type="EMBL" id="GAA1212626.1"/>
    </source>
</evidence>
<keyword evidence="2" id="KW-1185">Reference proteome</keyword>
<gene>
    <name evidence="1" type="ORF">GCM10009655_09890</name>
</gene>
<organism evidence="1 2">
    <name type="scientific">Rhodoglobus aureus</name>
    <dbReference type="NCBI Taxonomy" id="191497"/>
    <lineage>
        <taxon>Bacteria</taxon>
        <taxon>Bacillati</taxon>
        <taxon>Actinomycetota</taxon>
        <taxon>Actinomycetes</taxon>
        <taxon>Micrococcales</taxon>
        <taxon>Microbacteriaceae</taxon>
        <taxon>Rhodoglobus</taxon>
    </lineage>
</organism>
<sequence length="81" mass="9175">MIPARPTRYMYELRAQAQRLNNLGHDGEPVAFDEGDFSPEILLENGEQHRYWAQLNGYAAAGPDIITPRASRFVLQCSLAR</sequence>
<dbReference type="Proteomes" id="UP001500943">
    <property type="component" value="Unassembled WGS sequence"/>
</dbReference>
<comment type="caution">
    <text evidence="1">The sequence shown here is derived from an EMBL/GenBank/DDBJ whole genome shotgun (WGS) entry which is preliminary data.</text>
</comment>
<proteinExistence type="predicted"/>